<dbReference type="NCBIfam" id="TIGR02532">
    <property type="entry name" value="IV_pilin_GFxxxE"/>
    <property type="match status" value="1"/>
</dbReference>
<dbReference type="InterPro" id="IPR027558">
    <property type="entry name" value="Pre_pil_HX9DG_C"/>
</dbReference>
<evidence type="ECO:0000313" key="4">
    <source>
        <dbReference type="Proteomes" id="UP000324974"/>
    </source>
</evidence>
<dbReference type="KEGG" id="lrs:PX52LOC_00134"/>
<dbReference type="PANTHER" id="PTHR30093">
    <property type="entry name" value="GENERAL SECRETION PATHWAY PROTEIN G"/>
    <property type="match status" value="1"/>
</dbReference>
<dbReference type="SUPFAM" id="SSF54523">
    <property type="entry name" value="Pili subunits"/>
    <property type="match status" value="1"/>
</dbReference>
<dbReference type="InterPro" id="IPR011453">
    <property type="entry name" value="DUF1559"/>
</dbReference>
<evidence type="ECO:0000313" key="3">
    <source>
        <dbReference type="EMBL" id="QEL13280.1"/>
    </source>
</evidence>
<dbReference type="InterPro" id="IPR012902">
    <property type="entry name" value="N_methyl_site"/>
</dbReference>
<keyword evidence="4" id="KW-1185">Reference proteome</keyword>
<dbReference type="EMBL" id="CP042425">
    <property type="protein sequence ID" value="QEL13280.1"/>
    <property type="molecule type" value="Genomic_DNA"/>
</dbReference>
<keyword evidence="1" id="KW-1133">Transmembrane helix</keyword>
<dbReference type="InterPro" id="IPR045584">
    <property type="entry name" value="Pilin-like"/>
</dbReference>
<sequence>MISNPSRQVKSARLAFTLIELLVVIAIIAILIGLLLPAVQKVREAAARMKCTNNLKQIALAMHNHESTMGCFPTGVSNSDPNAYPVPNTSWTGTWGNGRVGALAFLLPYMELDNVYKGIYHPGALLTPATNTWAWTGSAVTNKAIISTFLCPSDTLSADVGNLRELYCFNYNSTRNGYTGYSYFGSGVGGPTNYAANAGWVGNMPGYIADVGPYSMNSKTKVTEITDGTSNTIAFGESLGGSKTSRSFIPTWISGYMLYTYTGIGDSSPSIYQFASKHTNIVNFALCDGSVRTLTTSTDIPTVFRAATSMQKGDISTLDQ</sequence>
<dbReference type="OrthoDB" id="255848at2"/>
<proteinExistence type="predicted"/>
<protein>
    <submittedName>
        <fullName evidence="3">Prepilin-type cleavage/methylation domain-containing protein</fullName>
    </submittedName>
</protein>
<reference evidence="4" key="1">
    <citation type="submission" date="2019-08" db="EMBL/GenBank/DDBJ databases">
        <title>Limnoglobus roseus gen. nov., sp. nov., a novel freshwater planctomycete with a giant genome from the family Gemmataceae.</title>
        <authorList>
            <person name="Kulichevskaya I.S."/>
            <person name="Naumoff D.G."/>
            <person name="Miroshnikov K."/>
            <person name="Ivanova A."/>
            <person name="Philippov D.A."/>
            <person name="Hakobyan A."/>
            <person name="Rijpstra I.C."/>
            <person name="Sinninghe Damste J.S."/>
            <person name="Liesack W."/>
            <person name="Dedysh S.N."/>
        </authorList>
    </citation>
    <scope>NUCLEOTIDE SEQUENCE [LARGE SCALE GENOMIC DNA]</scope>
    <source>
        <strain evidence="4">PX52</strain>
    </source>
</reference>
<feature type="transmembrane region" description="Helical" evidence="1">
    <location>
        <begin position="12"/>
        <end position="36"/>
    </location>
</feature>
<keyword evidence="1" id="KW-0812">Transmembrane</keyword>
<accession>A0A5C1A3V5</accession>
<feature type="domain" description="DUF1559" evidence="2">
    <location>
        <begin position="40"/>
        <end position="299"/>
    </location>
</feature>
<gene>
    <name evidence="3" type="ORF">PX52LOC_00134</name>
</gene>
<organism evidence="3 4">
    <name type="scientific">Limnoglobus roseus</name>
    <dbReference type="NCBI Taxonomy" id="2598579"/>
    <lineage>
        <taxon>Bacteria</taxon>
        <taxon>Pseudomonadati</taxon>
        <taxon>Planctomycetota</taxon>
        <taxon>Planctomycetia</taxon>
        <taxon>Gemmatales</taxon>
        <taxon>Gemmataceae</taxon>
        <taxon>Limnoglobus</taxon>
    </lineage>
</organism>
<dbReference type="RefSeq" id="WP_149108260.1">
    <property type="nucleotide sequence ID" value="NZ_CP042425.1"/>
</dbReference>
<dbReference type="Pfam" id="PF07596">
    <property type="entry name" value="SBP_bac_10"/>
    <property type="match status" value="1"/>
</dbReference>
<dbReference type="Proteomes" id="UP000324974">
    <property type="component" value="Chromosome"/>
</dbReference>
<dbReference type="AlphaFoldDB" id="A0A5C1A3V5"/>
<dbReference type="NCBIfam" id="TIGR04294">
    <property type="entry name" value="pre_pil_HX9DG"/>
    <property type="match status" value="1"/>
</dbReference>
<dbReference type="PANTHER" id="PTHR30093:SF2">
    <property type="entry name" value="TYPE II SECRETION SYSTEM PROTEIN H"/>
    <property type="match status" value="1"/>
</dbReference>
<keyword evidence="1" id="KW-0472">Membrane</keyword>
<dbReference type="Gene3D" id="3.30.700.10">
    <property type="entry name" value="Glycoprotein, Type 4 Pilin"/>
    <property type="match status" value="1"/>
</dbReference>
<name>A0A5C1A3V5_9BACT</name>
<evidence type="ECO:0000259" key="2">
    <source>
        <dbReference type="Pfam" id="PF07596"/>
    </source>
</evidence>
<dbReference type="Pfam" id="PF07963">
    <property type="entry name" value="N_methyl"/>
    <property type="match status" value="1"/>
</dbReference>
<evidence type="ECO:0000256" key="1">
    <source>
        <dbReference type="SAM" id="Phobius"/>
    </source>
</evidence>